<dbReference type="GO" id="GO:0061630">
    <property type="term" value="F:ubiquitin protein ligase activity"/>
    <property type="evidence" value="ECO:0000318"/>
    <property type="project" value="GO_Central"/>
</dbReference>
<evidence type="ECO:0000256" key="11">
    <source>
        <dbReference type="ARBA" id="ARBA00022833"/>
    </source>
</evidence>
<feature type="compositionally biased region" description="Polar residues" evidence="16">
    <location>
        <begin position="2782"/>
        <end position="2803"/>
    </location>
</feature>
<feature type="region of interest" description="Disordered" evidence="16">
    <location>
        <begin position="2591"/>
        <end position="2616"/>
    </location>
</feature>
<dbReference type="Pfam" id="PF03256">
    <property type="entry name" value="ANAPC10"/>
    <property type="match status" value="1"/>
</dbReference>
<dbReference type="CDD" id="cd16463">
    <property type="entry name" value="RING-H2_PHR"/>
    <property type="match status" value="1"/>
</dbReference>
<evidence type="ECO:0000256" key="10">
    <source>
        <dbReference type="ARBA" id="ARBA00022786"/>
    </source>
</evidence>
<dbReference type="PRINTS" id="PR00633">
    <property type="entry name" value="RCCNDNSATION"/>
</dbReference>
<dbReference type="Gene3D" id="3.30.40.10">
    <property type="entry name" value="Zinc/RING finger domain, C3HC4 (zinc finger)"/>
    <property type="match status" value="1"/>
</dbReference>
<dbReference type="UniPathway" id="UPA00143"/>
<dbReference type="InParanoid" id="E9H1S2"/>
<keyword evidence="10" id="KW-0833">Ubl conjugation pathway</keyword>
<dbReference type="InterPro" id="IPR001841">
    <property type="entry name" value="Znf_RING"/>
</dbReference>
<dbReference type="SMART" id="SM01337">
    <property type="entry name" value="APC10"/>
    <property type="match status" value="1"/>
</dbReference>
<evidence type="ECO:0000256" key="9">
    <source>
        <dbReference type="ARBA" id="ARBA00022771"/>
    </source>
</evidence>
<feature type="region of interest" description="Disordered" evidence="16">
    <location>
        <begin position="3374"/>
        <end position="3405"/>
    </location>
</feature>
<dbReference type="OrthoDB" id="6050183at2759"/>
<reference evidence="19 20" key="1">
    <citation type="journal article" date="2011" name="Science">
        <title>The ecoresponsive genome of Daphnia pulex.</title>
        <authorList>
            <person name="Colbourne J.K."/>
            <person name="Pfrender M.E."/>
            <person name="Gilbert D."/>
            <person name="Thomas W.K."/>
            <person name="Tucker A."/>
            <person name="Oakley T.H."/>
            <person name="Tokishita S."/>
            <person name="Aerts A."/>
            <person name="Arnold G.J."/>
            <person name="Basu M.K."/>
            <person name="Bauer D.J."/>
            <person name="Caceres C.E."/>
            <person name="Carmel L."/>
            <person name="Casola C."/>
            <person name="Choi J.H."/>
            <person name="Detter J.C."/>
            <person name="Dong Q."/>
            <person name="Dusheyko S."/>
            <person name="Eads B.D."/>
            <person name="Frohlich T."/>
            <person name="Geiler-Samerotte K.A."/>
            <person name="Gerlach D."/>
            <person name="Hatcher P."/>
            <person name="Jogdeo S."/>
            <person name="Krijgsveld J."/>
            <person name="Kriventseva E.V."/>
            <person name="Kultz D."/>
            <person name="Laforsch C."/>
            <person name="Lindquist E."/>
            <person name="Lopez J."/>
            <person name="Manak J.R."/>
            <person name="Muller J."/>
            <person name="Pangilinan J."/>
            <person name="Patwardhan R.P."/>
            <person name="Pitluck S."/>
            <person name="Pritham E.J."/>
            <person name="Rechtsteiner A."/>
            <person name="Rho M."/>
            <person name="Rogozin I.B."/>
            <person name="Sakarya O."/>
            <person name="Salamov A."/>
            <person name="Schaack S."/>
            <person name="Shapiro H."/>
            <person name="Shiga Y."/>
            <person name="Skalitzky C."/>
            <person name="Smith Z."/>
            <person name="Souvorov A."/>
            <person name="Sung W."/>
            <person name="Tang Z."/>
            <person name="Tsuchiya D."/>
            <person name="Tu H."/>
            <person name="Vos H."/>
            <person name="Wang M."/>
            <person name="Wolf Y.I."/>
            <person name="Yamagata H."/>
            <person name="Yamada T."/>
            <person name="Ye Y."/>
            <person name="Shaw J.R."/>
            <person name="Andrews J."/>
            <person name="Crease T.J."/>
            <person name="Tang H."/>
            <person name="Lucas S.M."/>
            <person name="Robertson H.M."/>
            <person name="Bork P."/>
            <person name="Koonin E.V."/>
            <person name="Zdobnov E.M."/>
            <person name="Grigoriev I.V."/>
            <person name="Lynch M."/>
            <person name="Boore J.L."/>
        </authorList>
    </citation>
    <scope>NUCLEOTIDE SEQUENCE [LARGE SCALE GENOMIC DNA]</scope>
</reference>
<feature type="region of interest" description="Disordered" evidence="16">
    <location>
        <begin position="2982"/>
        <end position="3026"/>
    </location>
</feature>
<protein>
    <recommendedName>
        <fullName evidence="5">RCR-type E3 ubiquitin transferase</fullName>
        <ecNumber evidence="5">2.3.2.33</ecNumber>
    </recommendedName>
</protein>
<dbReference type="SUPFAM" id="SSF50985">
    <property type="entry name" value="RCC1/BLIP-II"/>
    <property type="match status" value="1"/>
</dbReference>
<dbReference type="Gene3D" id="2.60.120.820">
    <property type="entry name" value="PHR domain"/>
    <property type="match status" value="2"/>
</dbReference>
<feature type="domain" description="DOC" evidence="18">
    <location>
        <begin position="3712"/>
        <end position="3893"/>
    </location>
</feature>
<keyword evidence="12" id="KW-0966">Cell projection</keyword>
<dbReference type="Pfam" id="PF00415">
    <property type="entry name" value="RCC1"/>
    <property type="match status" value="1"/>
</dbReference>
<dbReference type="PROSITE" id="PS50012">
    <property type="entry name" value="RCC1_3"/>
    <property type="match status" value="2"/>
</dbReference>
<feature type="region of interest" description="Disordered" evidence="16">
    <location>
        <begin position="2903"/>
        <end position="2945"/>
    </location>
</feature>
<dbReference type="Proteomes" id="UP000000305">
    <property type="component" value="Unassembled WGS sequence"/>
</dbReference>
<keyword evidence="20" id="KW-1185">Reference proteome</keyword>
<organism evidence="19 20">
    <name type="scientific">Daphnia pulex</name>
    <name type="common">Water flea</name>
    <dbReference type="NCBI Taxonomy" id="6669"/>
    <lineage>
        <taxon>Eukaryota</taxon>
        <taxon>Metazoa</taxon>
        <taxon>Ecdysozoa</taxon>
        <taxon>Arthropoda</taxon>
        <taxon>Crustacea</taxon>
        <taxon>Branchiopoda</taxon>
        <taxon>Diplostraca</taxon>
        <taxon>Cladocera</taxon>
        <taxon>Anomopoda</taxon>
        <taxon>Daphniidae</taxon>
        <taxon>Daphnia</taxon>
    </lineage>
</organism>
<dbReference type="PROSITE" id="PS50089">
    <property type="entry name" value="ZF_RING_2"/>
    <property type="match status" value="1"/>
</dbReference>
<feature type="region of interest" description="Disordered" evidence="16">
    <location>
        <begin position="3130"/>
        <end position="3152"/>
    </location>
</feature>
<dbReference type="GO" id="GO:0005886">
    <property type="term" value="C:plasma membrane"/>
    <property type="evidence" value="ECO:0000318"/>
    <property type="project" value="GO_Central"/>
</dbReference>
<evidence type="ECO:0000256" key="15">
    <source>
        <dbReference type="PROSITE-ProRule" id="PRU00235"/>
    </source>
</evidence>
<dbReference type="Gene3D" id="2.130.10.30">
    <property type="entry name" value="Regulator of chromosome condensation 1/beta-lactamase-inhibitor protein II"/>
    <property type="match status" value="2"/>
</dbReference>
<keyword evidence="11" id="KW-0862">Zinc</keyword>
<keyword evidence="7" id="KW-0479">Metal-binding</keyword>
<evidence type="ECO:0000259" key="17">
    <source>
        <dbReference type="PROSITE" id="PS50089"/>
    </source>
</evidence>
<evidence type="ECO:0000259" key="18">
    <source>
        <dbReference type="PROSITE" id="PS51284"/>
    </source>
</evidence>
<dbReference type="InterPro" id="IPR038648">
    <property type="entry name" value="PHR_sf"/>
</dbReference>
<feature type="compositionally biased region" description="Low complexity" evidence="16">
    <location>
        <begin position="2907"/>
        <end position="2923"/>
    </location>
</feature>
<dbReference type="KEGG" id="dpx:DAPPUDRAFT_324455"/>
<feature type="domain" description="RING-type" evidence="17">
    <location>
        <begin position="4447"/>
        <end position="4498"/>
    </location>
</feature>
<dbReference type="EC" id="2.3.2.33" evidence="5"/>
<sequence length="4703" mass="514844">MESSEELSSGSFLGKILHKVVENSLRKGRCNNNSKCLTGYKDLFVSAITSSELGINADPSYFTSLAFVRKLIIREQDVAAKKGYNLCKLLTSSNLDLENEEQVTDENQKSERVLQVPQVVVISLRSIFDLIQESQVTHPQLCFKVLKALLGILQNLFPESLMSEPCHVVEPLFELLLKLSTMTDAENTSTLETQEVGESLSSLASSCLLSLVIAWGVTPRILQALDALITVARPLAAQIIVLPNIMLTLQKGVRSTVIGTSHVPDWFTQGIQQKTLVTCFSVNLGKDLIENSIACDGPFIFLLSSCGLYKIGSGLGSTVSGRLYASNKKNVPKKGTLLFFNGQLFLHTYSKEDRNLHIVDNETLALKDYINLQDSIGKNSSLFSDGNRLGSVFKTDEDELHATLFEINKGELFSFGESRLRLALQSLYIVGASINDENTDLRQINFNADEGFTSIVAGKEFMLMVSSSGKVSYQGKASSLGLKTVGELVHNQEQTSNRWYELPLPKSPSIVRCATGHDGFHAVFLGADGTAFFAGLAKRGEDGDLTKHRRQQKSSRPKRFSSIEGKVVVDIACNNGSSAMVTKDGELFLFGKDSTYCESTSGRLLGIKDRIVKVALGKAHGVTLTDKGVVYTFGINNKGQCGRDLFSSSQTKQSENNSQLQSTTLLSACKEPIDDEIESEDSGSATEMKLCAADEHHWSVDQCMVCTQCGQCTGFGSTCVNTNSPGRIPGTFCGCGSGEAGCTVCGACRTCARIPNSDVGIGLPPAPVPIISLGRGRGSPMAANNAVLMGRFVRAPAEVFPNAALVDVANFRASRLDGRGIDDPKMREVLLGAALNADVALDGNRRHRHHRRRHPSEVKVAMMNREAPKGWDAKKIPAGQPQKNGIDAALGSDGDRDTNKLASLSPGPISFPSKVRVSQVACGLHHSVLLTTDGQVYTFGSNSYGQLGVGDLSFRGSPNLVKMPCVVNISMIAAGSHHTVVLTTDGDVLTWGAHLKGQLARDTSNIDHCGASSIVWHSVPGFVTHIGPKCGKRASWIGASGDQTFFKLEESLVSEEEFHHSTVLATDHYFAILPTHSKPSSRNLVINRNDGQCRSFSGTEQANFANTILTWDPVYSILWSFCKSTSMVRGYNVFASGLVHPSYGSSLLSVMNEQESVDVADIFRPALTLPVVPSSKVTQTQAALHLLCCLDSLTRCQQIPIKEITNQDPHKSLVNRCFTKEDFSVVNRFESHGGGWGYSGHSVEAIRFMSDTDILLGGFSLFGGRGEYMGKIKVFDLGIGGGDQEGDGELLAETDEVVYECGARQRFPILFSQPLRLQANRWYLAWARVNGPSSDCGSGGQSTVTTEDQVTFTFKPSKKSNNGTDVNAGQLPQILFRVIAHDAPSSKPHSSIETVHSISSNFSKVVTPDSFTALLNLTQWAWSALKAMTTNGLTGPEVNLKEDHAHIQDLSRIVFVCRVSMRLLRFYILELYPVKSKNPKKLVEESVAVVRAIVNVRTTLRSILSDPVLGLLNKSHTVGLPCNSTYMVMLEQVAKETHDSFVACFHVFYPTASLKWTILCELLDQIQKVSNAPGNSDQLLAAVIDSLCSHHIRLRSAVPNLCDLQESLHVRRQFQSPEMEGAPCLSSPSENGSTSPTLPQMDSHQFPVLVEHMVEGQSLVHRPCRAVLDRLFLIATWPVRQSLDMEPVIWSDKLVPYSCRLLARVVAELASQQIIEINVMQELDVSTTRGILATPSRFTSSSQNRSWNTGNGSPDAICFTVDRPNVSVIGVGVFGGGGSYTYELELLELASFSIDDAAQTLSWHSLAVVRGSYGPEDSINDVAEIKFDRPVPIKENTRYTFRLRNQGGKTHNGDGGVLSIKGPDGTTFNFSACLLSFNGTNHIRGQLPYILYCNIPSNSEVQQSSLSAIGNQARKSIMSITSSIVRCTSDLLCAARSLPIHHSLPIICKSHVVSYLLPFVVANIGVVAESDPKNAVQILELIRVLLPHVSALCLADILSSEKGRNMPDEDPCITTSPKVVVVESDHPYRPATVSHFRVSFPESVRWMCLEFDGQCCTSQVEDSLQLYLPSVFPKNQADASLADYWPALKKFGGTDNWPTHSMILPGNEVIFSLESASDCIRIDKASSWGFRCTVVGYEWLETNNAIRLLETELAYLGGMCSATLMKRDLALPQSRGDEMDADSMESITQQIYTAHTGLLSKGLALSQLPTIHEALEGNLPFSVSGKERQFLRDFVSASEETSGGRLARWLQPESVVDPSKSQLIFPGIFSASLATFGVPNSTSLGTIGFGSPIKSVTNDKDEEDEEPPSEATTVTSTTTTVVSEGLRAGWPAILTLLTRDQYGHLVHVPNLKVNIRAVPCDLTQTTNDALLSPTKRLYSGDEKNCDEHLEPPVLDVPYVPTTKDRMCLHAITFLKAYENYSFEELRFVSPIKRRTSETMLVRPNADGSYSANWTPSAAGLYSIHVTIDGYPLDEVYKVDVKEPPQGVLPPSHNVTVRNNSSPSHRLRQFRTRASAGLRVRAQPSLQGEQIGIVACEGTISFIEELCNDDGTWLRLSTESIREWCINPYSEAWCLQYNQHISKTLLFPISTTQNEGDEMGDDPPSHHKNSQADSNKKEEKVFSTAQTFYVVDCGASGHNIRALPSLKALPVGKLKLGSSFLVTEQRQTSEGAWVKLLPSSARQFCSNNELEAWSLAVDRHQMVYLRHEDEVLSVSAGSDKSSPAQLLKPAYDFSESAERQANLSAFSSPEPVSTFIFGIDKDSEFPRPTSSQKSPPKGEVDQSPKSNVQSISESTASLHVQETSLESSVEDAGALVGSCGPFAAVAVGRLSAFQNWLRRDGSLVKEAPSPPPRSRNFPPELQGVSVKDMVRVMGESRANGNASPSSSPIPSRKTGAIAVVNRSLSAHSSPGGCSKPSGSLPSSGTVKLENTQRSRSLSPATQMSQSVDQSVITVMAKNVTQMGTQTSPEANKTNQFNLGAELISDLTRSPQRLSPKASRTKERASRGGTRSRKSRSPTAGQHIGGRSLMLEQEIARVGMSPSTAECLRAVFAANLWHQGLVHDAMACASFLKFHPNLPKQVDPIVPLRGDPRHRKTREEKARQRHSVEIFSTNMLSGPFASPLPVALEESWNTERGESASNHQIQPDVPDNKVASSLTPTLSLLVELWEKMSGRCVELIQSEPTASSSTLSVAQFQNDSLPKAKPKTENRDARDKERKRKSRRESIRPESNCELCGGLFAVPVTAHMRQAHPGCQKPALGLGYNPDGQYCGGWVGNCGEGGIQGSSWYLLCEDCRHRYLQQRRQVGEAFGLKDDKGKRLRRKVSITSTTTPTTQLLRPSTPLETHVILKDNALFLLQLATSSSPEKNQQILERRRRSLMHQPSLSSVSEIDKDLPNRKISAPPSKSGYQASGDVFPWLQFQCLPVLKSGCSPQLSNNEVNFGDGEVENSFEMDPCRGIKESCDGFGRQLHRSVSMITQPLAQHLRSSQEPDGSITGVSQRRRTSSADEQGIDGGLALLRSPSKALQDTVKLMSGSHDHAATQSTLPVLDFVAQRHDLDSLRTSMELALRKASCRVFAMENLSWLLQNVTQPVCLHDLLWWLVSSLAPSLETANNKVETGGADGSTNKDNLVGQHPTSDVSLAGEGLSPLLQSFHGLLQTVSNLMQLLPMGTPLLAMAVRCWDIRFKQTDHAFLHKSHVFSNISRILSRCEEEATVDIEALENTAIHSAGHVTMLTEVTEGIDIKVSSRTAMVNSLTDGSTETFWESGDEDRGKMKLITIQVCPETAGFQPRIVCLYVDNSRDMGNKVSGVTFKAGPNGEELQIVDVLEVETRFSGWLHTSLPQINFQIIQLELKGPDNSLRIRQVRLLGGGISRSFNALAIHQRTCETETLRVFRLLTSQVFGRLILNEGDASPSRSTDRGPNEDEMDGEIAERTRDIDLKEHMVGILFSGKKLTHLQRQVCTHILHGIQRETVRLKEEWDALLQLEQQNDTLTGTDAINHDAGYVNSRISDSYCFELLSQVLALSGSRVGRTYISQQSTLPANLLSLLHTGSPRIQRQVTALLRRMLPELPPPVFASLVGVDVLPTTDYGILQVLNSTGSIERVGILDVFLACIAKALTIQVKSKGRDKESSKNPISSVTMASIFNNRQQPQRQLGSRWWMRGHMPRRVAESIIQLVRDMASGNLSEVWSAVTKAGIAEAVLALTKLDEDRRSSLDCLQTPSVWLTLAALCLLQDEHVERLSSTQWARGAPQCNNHDDGETGAQIVCSDCGPLCIDCDRVLHLSRKFRSHQRQVCKEEEEAIKVDVHEGCGRVKLFWILALSDARNLKSLVEFRHGVTTAVSSVYVTAATNESGNYHGSLIGGVGASSSCRYCSSAISPSSASLFDDQTINVCSEPDCVEYSRNACLKTLGCGHPCGGVRGESECLPCLFRCSGSSANLKQDADDMCMICFTEALSAAPAIQLSCKHVFHAHCCRSVLSKKWPGPRITFSFSRCPICKAELRNEFLDDLLIPIRELFEDVKRKALMRLEYEGLHQTEAISLPGNRFFQDAEGYAMERYAYYVCFRCNKAYYGGEARCEEGLAVEGVGGGGDSFNPSELVCGGCSDVSRAQMCPRHGADYLEYKCRYCCSVAVFFCFGTTHFCNACHEDFRHVTEMPKHALPKCPAGPRGRQLDGDECPLHLVHPPTGEEFALGCGMCRNAHTF</sequence>
<feature type="repeat" description="Filamin" evidence="13">
    <location>
        <begin position="2441"/>
        <end position="2472"/>
    </location>
</feature>
<dbReference type="InterPro" id="IPR017868">
    <property type="entry name" value="Filamin/ABP280_repeat-like"/>
</dbReference>
<accession>E9H1S2</accession>
<feature type="compositionally biased region" description="Polar residues" evidence="16">
    <location>
        <begin position="3482"/>
        <end position="3497"/>
    </location>
</feature>
<evidence type="ECO:0000256" key="8">
    <source>
        <dbReference type="ARBA" id="ARBA00022737"/>
    </source>
</evidence>
<dbReference type="SMART" id="SM00184">
    <property type="entry name" value="RING"/>
    <property type="match status" value="1"/>
</dbReference>
<evidence type="ECO:0000256" key="4">
    <source>
        <dbReference type="ARBA" id="ARBA00005415"/>
    </source>
</evidence>
<dbReference type="InterPro" id="IPR009091">
    <property type="entry name" value="RCC1/BLIP-II"/>
</dbReference>
<evidence type="ECO:0000256" key="7">
    <source>
        <dbReference type="ARBA" id="ARBA00022723"/>
    </source>
</evidence>
<dbReference type="InterPro" id="IPR012983">
    <property type="entry name" value="PHR"/>
</dbReference>
<dbReference type="EMBL" id="GL732584">
    <property type="protein sequence ID" value="EFX74318.1"/>
    <property type="molecule type" value="Genomic_DNA"/>
</dbReference>
<dbReference type="SUPFAM" id="SSF49785">
    <property type="entry name" value="Galactose-binding domain-like"/>
    <property type="match status" value="1"/>
</dbReference>
<evidence type="ECO:0000256" key="5">
    <source>
        <dbReference type="ARBA" id="ARBA00012249"/>
    </source>
</evidence>
<evidence type="ECO:0000256" key="14">
    <source>
        <dbReference type="PROSITE-ProRule" id="PRU00175"/>
    </source>
</evidence>
<dbReference type="InterPro" id="IPR013783">
    <property type="entry name" value="Ig-like_fold"/>
</dbReference>
<dbReference type="Gene3D" id="2.60.120.260">
    <property type="entry name" value="Galactose-binding domain-like"/>
    <property type="match status" value="1"/>
</dbReference>
<feature type="region of interest" description="Disordered" evidence="16">
    <location>
        <begin position="2842"/>
        <end position="2861"/>
    </location>
</feature>
<dbReference type="InterPro" id="IPR000408">
    <property type="entry name" value="Reg_chr_condens"/>
</dbReference>
<feature type="region of interest" description="Disordered" evidence="16">
    <location>
        <begin position="2291"/>
        <end position="2314"/>
    </location>
</feature>
<evidence type="ECO:0000313" key="19">
    <source>
        <dbReference type="EMBL" id="EFX74318.1"/>
    </source>
</evidence>
<feature type="compositionally biased region" description="Basic and acidic residues" evidence="16">
    <location>
        <begin position="3204"/>
        <end position="3214"/>
    </location>
</feature>
<feature type="region of interest" description="Disordered" evidence="16">
    <location>
        <begin position="2763"/>
        <end position="2803"/>
    </location>
</feature>
<evidence type="ECO:0000256" key="6">
    <source>
        <dbReference type="ARBA" id="ARBA00022679"/>
    </source>
</evidence>
<name>E9H1S2_DAPPU</name>
<dbReference type="FunFam" id="2.130.10.30:FF:000051">
    <property type="entry name" value="Highwire, isoform B"/>
    <property type="match status" value="1"/>
</dbReference>
<dbReference type="Gene3D" id="2.60.40.10">
    <property type="entry name" value="Immunoglobulins"/>
    <property type="match status" value="1"/>
</dbReference>
<evidence type="ECO:0000256" key="12">
    <source>
        <dbReference type="ARBA" id="ARBA00023273"/>
    </source>
</evidence>
<dbReference type="PROSITE" id="PS00626">
    <property type="entry name" value="RCC1_2"/>
    <property type="match status" value="2"/>
</dbReference>
<dbReference type="GO" id="GO:0008270">
    <property type="term" value="F:zinc ion binding"/>
    <property type="evidence" value="ECO:0007669"/>
    <property type="project" value="UniProtKB-KW"/>
</dbReference>
<proteinExistence type="inferred from homology"/>
<dbReference type="GO" id="GO:0008582">
    <property type="term" value="P:regulation of synaptic assembly at neuromuscular junction"/>
    <property type="evidence" value="ECO:0000318"/>
    <property type="project" value="GO_Central"/>
</dbReference>
<feature type="region of interest" description="Disordered" evidence="16">
    <location>
        <begin position="3081"/>
        <end position="3103"/>
    </location>
</feature>
<dbReference type="GO" id="GO:0005634">
    <property type="term" value="C:nucleus"/>
    <property type="evidence" value="ECO:0000318"/>
    <property type="project" value="GO_Central"/>
</dbReference>
<dbReference type="InterPro" id="IPR008979">
    <property type="entry name" value="Galactose-bd-like_sf"/>
</dbReference>
<dbReference type="eggNOG" id="KOG1428">
    <property type="taxonomic scope" value="Eukaryota"/>
</dbReference>
<evidence type="ECO:0000256" key="1">
    <source>
        <dbReference type="ARBA" id="ARBA00000333"/>
    </source>
</evidence>
<comment type="pathway">
    <text evidence="3">Protein modification; protein ubiquitination.</text>
</comment>
<dbReference type="FunFam" id="3.30.40.10:FF:000078">
    <property type="entry name" value="E3 ubiquitin-protein ligase MYCBP2 isoform X1"/>
    <property type="match status" value="1"/>
</dbReference>
<feature type="repeat" description="RCC1" evidence="15">
    <location>
        <begin position="888"/>
        <end position="933"/>
    </location>
</feature>
<comment type="catalytic activity">
    <reaction evidence="1">
        <text>[E2 ubiquitin-conjugating enzyme]-S-ubiquitinyl-L-cysteine + [acceptor protein]-L-threonine = [E2 ubiquitin-conjugating enzyme]-L-cysteine + [acceptor protein]-3-O-ubiquitinyl-L-threonine.</text>
        <dbReference type="EC" id="2.3.2.33"/>
    </reaction>
</comment>
<dbReference type="Pfam" id="PF08005">
    <property type="entry name" value="PHR"/>
    <property type="match status" value="2"/>
</dbReference>
<feature type="region of interest" description="Disordered" evidence="16">
    <location>
        <begin position="1619"/>
        <end position="1640"/>
    </location>
</feature>
<feature type="compositionally biased region" description="Polar residues" evidence="16">
    <location>
        <begin position="3186"/>
        <end position="3198"/>
    </location>
</feature>
<feature type="region of interest" description="Disordered" evidence="16">
    <location>
        <begin position="3186"/>
        <end position="3224"/>
    </location>
</feature>
<dbReference type="FunFam" id="2.130.10.30:FF:000098">
    <property type="entry name" value="E3 ubiquitin-protein ligase MYCBP2-like Protein"/>
    <property type="match status" value="1"/>
</dbReference>
<evidence type="ECO:0000256" key="2">
    <source>
        <dbReference type="ARBA" id="ARBA00004489"/>
    </source>
</evidence>
<dbReference type="SUPFAM" id="SSF81296">
    <property type="entry name" value="E set domains"/>
    <property type="match status" value="1"/>
</dbReference>
<evidence type="ECO:0000256" key="3">
    <source>
        <dbReference type="ARBA" id="ARBA00004906"/>
    </source>
</evidence>
<dbReference type="PROSITE" id="PS50194">
    <property type="entry name" value="FILAMIN_REPEAT"/>
    <property type="match status" value="1"/>
</dbReference>
<dbReference type="SUPFAM" id="SSF57850">
    <property type="entry name" value="RING/U-box"/>
    <property type="match status" value="1"/>
</dbReference>
<dbReference type="GO" id="GO:0099174">
    <property type="term" value="P:regulation of presynapse organization"/>
    <property type="evidence" value="ECO:0007669"/>
    <property type="project" value="UniProtKB-ARBA"/>
</dbReference>
<dbReference type="PANTHER" id="PTHR45943">
    <property type="entry name" value="E3 UBIQUITIN-PROTEIN LIGASE MYCBP2"/>
    <property type="match status" value="1"/>
</dbReference>
<gene>
    <name evidence="19" type="ORF">DAPPUDRAFT_324455</name>
</gene>
<dbReference type="GO" id="GO:0016567">
    <property type="term" value="P:protein ubiquitination"/>
    <property type="evidence" value="ECO:0007669"/>
    <property type="project" value="UniProtKB-UniPathway"/>
</dbReference>
<evidence type="ECO:0000256" key="13">
    <source>
        <dbReference type="PROSITE-ProRule" id="PRU00087"/>
    </source>
</evidence>
<dbReference type="PROSITE" id="PS51284">
    <property type="entry name" value="DOC"/>
    <property type="match status" value="1"/>
</dbReference>
<feature type="region of interest" description="Disordered" evidence="16">
    <location>
        <begin position="3482"/>
        <end position="3507"/>
    </location>
</feature>
<dbReference type="OMA" id="MAHPGCG"/>
<dbReference type="InterPro" id="IPR014756">
    <property type="entry name" value="Ig_E-set"/>
</dbReference>
<comment type="subcellular location">
    <subcellularLocation>
        <location evidence="2">Cell projection</location>
        <location evidence="2">Axon</location>
    </subcellularLocation>
</comment>
<keyword evidence="6" id="KW-0808">Transferase</keyword>
<dbReference type="PANTHER" id="PTHR45943:SF1">
    <property type="entry name" value="E3 UBIQUITIN-PROTEIN LIGASE MYCBP2"/>
    <property type="match status" value="1"/>
</dbReference>
<feature type="compositionally biased region" description="Polar residues" evidence="16">
    <location>
        <begin position="2927"/>
        <end position="2945"/>
    </location>
</feature>
<dbReference type="STRING" id="6669.E9H1S2"/>
<comment type="similarity">
    <text evidence="4">Belongs to the RING-Cys relay (RCR) family.</text>
</comment>
<feature type="repeat" description="RCC1" evidence="15">
    <location>
        <begin position="934"/>
        <end position="985"/>
    </location>
</feature>
<dbReference type="HOGENOM" id="CLU_000063_0_0_1"/>
<keyword evidence="8" id="KW-0677">Repeat</keyword>
<dbReference type="GO" id="GO:0007411">
    <property type="term" value="P:axon guidance"/>
    <property type="evidence" value="ECO:0000318"/>
    <property type="project" value="GO_Central"/>
</dbReference>
<evidence type="ECO:0000256" key="16">
    <source>
        <dbReference type="SAM" id="MobiDB-lite"/>
    </source>
</evidence>
<dbReference type="InterPro" id="IPR004939">
    <property type="entry name" value="APC_su10/DOC_dom"/>
</dbReference>
<feature type="compositionally biased region" description="Polar residues" evidence="16">
    <location>
        <begin position="1626"/>
        <end position="1640"/>
    </location>
</feature>
<feature type="region of interest" description="Disordered" evidence="16">
    <location>
        <begin position="870"/>
        <end position="905"/>
    </location>
</feature>
<dbReference type="CDD" id="cd19799">
    <property type="entry name" value="Bbox2_MYCBP2"/>
    <property type="match status" value="1"/>
</dbReference>
<dbReference type="FunCoup" id="E9H1S2">
    <property type="interactions" value="1786"/>
</dbReference>
<evidence type="ECO:0000313" key="20">
    <source>
        <dbReference type="Proteomes" id="UP000000305"/>
    </source>
</evidence>
<dbReference type="InterPro" id="IPR013083">
    <property type="entry name" value="Znf_RING/FYVE/PHD"/>
</dbReference>
<feature type="region of interest" description="Disordered" evidence="16">
    <location>
        <begin position="3909"/>
        <end position="3928"/>
    </location>
</feature>
<dbReference type="GO" id="GO:0030424">
    <property type="term" value="C:axon"/>
    <property type="evidence" value="ECO:0007669"/>
    <property type="project" value="UniProtKB-SubCell"/>
</dbReference>
<keyword evidence="9 14" id="KW-0863">Zinc-finger</keyword>